<dbReference type="VEuPathDB" id="FungiDB:PLEOSDRAFT_152470"/>
<dbReference type="Gene3D" id="1.20.1280.50">
    <property type="match status" value="1"/>
</dbReference>
<reference evidence="2" key="1">
    <citation type="journal article" date="2014" name="Proc. Natl. Acad. Sci. U.S.A.">
        <title>Extensive sampling of basidiomycete genomes demonstrates inadequacy of the white-rot/brown-rot paradigm for wood decay fungi.</title>
        <authorList>
            <person name="Riley R."/>
            <person name="Salamov A.A."/>
            <person name="Brown D.W."/>
            <person name="Nagy L.G."/>
            <person name="Floudas D."/>
            <person name="Held B.W."/>
            <person name="Levasseur A."/>
            <person name="Lombard V."/>
            <person name="Morin E."/>
            <person name="Otillar R."/>
            <person name="Lindquist E.A."/>
            <person name="Sun H."/>
            <person name="LaButti K.M."/>
            <person name="Schmutz J."/>
            <person name="Jabbour D."/>
            <person name="Luo H."/>
            <person name="Baker S.E."/>
            <person name="Pisabarro A.G."/>
            <person name="Walton J.D."/>
            <person name="Blanchette R.A."/>
            <person name="Henrissat B."/>
            <person name="Martin F."/>
            <person name="Cullen D."/>
            <person name="Hibbett D.S."/>
            <person name="Grigoriev I.V."/>
        </authorList>
    </citation>
    <scope>NUCLEOTIDE SEQUENCE [LARGE SCALE GENOMIC DNA]</scope>
    <source>
        <strain evidence="2">PC15</strain>
    </source>
</reference>
<organism evidence="1 2">
    <name type="scientific">Pleurotus ostreatus (strain PC15)</name>
    <name type="common">Oyster mushroom</name>
    <dbReference type="NCBI Taxonomy" id="1137138"/>
    <lineage>
        <taxon>Eukaryota</taxon>
        <taxon>Fungi</taxon>
        <taxon>Dikarya</taxon>
        <taxon>Basidiomycota</taxon>
        <taxon>Agaricomycotina</taxon>
        <taxon>Agaricomycetes</taxon>
        <taxon>Agaricomycetidae</taxon>
        <taxon>Agaricales</taxon>
        <taxon>Pleurotineae</taxon>
        <taxon>Pleurotaceae</taxon>
        <taxon>Pleurotus</taxon>
    </lineage>
</organism>
<dbReference type="Proteomes" id="UP000027073">
    <property type="component" value="Unassembled WGS sequence"/>
</dbReference>
<dbReference type="InParanoid" id="A0A067PBV8"/>
<name>A0A067PBV8_PLEO1</name>
<protein>
    <submittedName>
        <fullName evidence="1">Uncharacterized protein</fullName>
    </submittedName>
</protein>
<evidence type="ECO:0000313" key="2">
    <source>
        <dbReference type="Proteomes" id="UP000027073"/>
    </source>
</evidence>
<sequence length="550" mass="62443">MSTILCPGTSGLHYSGVAIAPSPISRLPAEVLREIFRLSILEDDIQFNTPQCAILSHVNRLWRTVALFDPSLWTFITTDRGRWIEAHIKRSGNRLLSVRMDIEVLTEATLENIDQVFSQASRLQKIDIYHAIRSETSGGLEPKERDKLCARFFASLQRCFLLPMPMLQTFDLLASELSGRLITLGETPNIQSMKIAGAGLSSSPSLGQLVSLEIRLYVRLPLDKFAAVLATMKNLSDLRIMYPNICEHTVFPASPRAITLPRLKVFRFVGCALGYAILKYFTIDSPVLDCLELGLMEEDSTSCTEACDPSEILPNFLAMIQFFPSSCFERQSLTIHSTTAGLFTLSLACRSQDAKIRKMVYQAYYVDIAALYKLLPIGGIRCLTLKEEDGCEESDDEDTNHICVFDLLDGLDSLEEIRLFDPKHLHALSVLLDKHPKILPSLKNLVLRFRQCEEHFTWLQQIMTRRPLRRLTLLDSYISWTKVTLMHHQHREMEIRIWPPMNSSLYAHEVLSNGQTQIYYDSPTNMLPVQFILGHAYDEPVSRLLNGSQD</sequence>
<proteinExistence type="predicted"/>
<dbReference type="HOGENOM" id="CLU_495327_0_0_1"/>
<dbReference type="SUPFAM" id="SSF81383">
    <property type="entry name" value="F-box domain"/>
    <property type="match status" value="1"/>
</dbReference>
<gene>
    <name evidence="1" type="ORF">PLEOSDRAFT_152470</name>
</gene>
<dbReference type="AlphaFoldDB" id="A0A067PBV8"/>
<dbReference type="InterPro" id="IPR036047">
    <property type="entry name" value="F-box-like_dom_sf"/>
</dbReference>
<dbReference type="EMBL" id="KL198004">
    <property type="protein sequence ID" value="KDQ33882.1"/>
    <property type="molecule type" value="Genomic_DNA"/>
</dbReference>
<evidence type="ECO:0000313" key="1">
    <source>
        <dbReference type="EMBL" id="KDQ33882.1"/>
    </source>
</evidence>
<dbReference type="SUPFAM" id="SSF52047">
    <property type="entry name" value="RNI-like"/>
    <property type="match status" value="1"/>
</dbReference>
<accession>A0A067PBV8</accession>